<sequence>MGPHRLYWNIIWRLKILPIIRVFAWRVGHEIMPTNMKVGFNLPNVNPMCQRCGAAKETLIYAIKECPSTRATLTYGGLDDRLISFDFEHCIDWLEADMRLLDKKAMEDLITLLWNSWNNKNNFTFRGKEAAEIIWGRAITISNDFRIHNLNNNPLLPLHPAV</sequence>
<reference evidence="3 4" key="1">
    <citation type="journal article" date="2019" name="Genome Biol. Evol.">
        <title>Insights into the evolution of the New World diploid cottons (Gossypium, subgenus Houzingenia) based on genome sequencing.</title>
        <authorList>
            <person name="Grover C.E."/>
            <person name="Arick M.A. 2nd"/>
            <person name="Thrash A."/>
            <person name="Conover J.L."/>
            <person name="Sanders W.S."/>
            <person name="Peterson D.G."/>
            <person name="Frelichowski J.E."/>
            <person name="Scheffler J.A."/>
            <person name="Scheffler B.E."/>
            <person name="Wendel J.F."/>
        </authorList>
    </citation>
    <scope>NUCLEOTIDE SEQUENCE [LARGE SCALE GENOMIC DNA]</scope>
    <source>
        <strain evidence="3">8</strain>
        <tissue evidence="3">Leaf</tissue>
    </source>
</reference>
<evidence type="ECO:0000313" key="3">
    <source>
        <dbReference type="EMBL" id="MBA0580752.1"/>
    </source>
</evidence>
<proteinExistence type="predicted"/>
<comment type="caution">
    <text evidence="3">The sequence shown here is derived from an EMBL/GenBank/DDBJ whole genome shotgun (WGS) entry which is preliminary data.</text>
</comment>
<feature type="signal peptide" evidence="1">
    <location>
        <begin position="1"/>
        <end position="24"/>
    </location>
</feature>
<dbReference type="AlphaFoldDB" id="A0A7J8NVI7"/>
<protein>
    <recommendedName>
        <fullName evidence="2">Reverse transcriptase zinc-binding domain-containing protein</fullName>
    </recommendedName>
</protein>
<dbReference type="EMBL" id="JABEZZ010000002">
    <property type="protein sequence ID" value="MBA0580752.1"/>
    <property type="molecule type" value="Genomic_DNA"/>
</dbReference>
<gene>
    <name evidence="3" type="ORF">Gorai_022957</name>
</gene>
<dbReference type="Pfam" id="PF13966">
    <property type="entry name" value="zf-RVT"/>
    <property type="match status" value="1"/>
</dbReference>
<dbReference type="InterPro" id="IPR026960">
    <property type="entry name" value="RVT-Znf"/>
</dbReference>
<keyword evidence="1" id="KW-0732">Signal</keyword>
<evidence type="ECO:0000256" key="1">
    <source>
        <dbReference type="SAM" id="SignalP"/>
    </source>
</evidence>
<dbReference type="Proteomes" id="UP000593578">
    <property type="component" value="Unassembled WGS sequence"/>
</dbReference>
<organism evidence="3 4">
    <name type="scientific">Gossypium raimondii</name>
    <name type="common">Peruvian cotton</name>
    <name type="synonym">Gossypium klotzschianum subsp. raimondii</name>
    <dbReference type="NCBI Taxonomy" id="29730"/>
    <lineage>
        <taxon>Eukaryota</taxon>
        <taxon>Viridiplantae</taxon>
        <taxon>Streptophyta</taxon>
        <taxon>Embryophyta</taxon>
        <taxon>Tracheophyta</taxon>
        <taxon>Spermatophyta</taxon>
        <taxon>Magnoliopsida</taxon>
        <taxon>eudicotyledons</taxon>
        <taxon>Gunneridae</taxon>
        <taxon>Pentapetalae</taxon>
        <taxon>rosids</taxon>
        <taxon>malvids</taxon>
        <taxon>Malvales</taxon>
        <taxon>Malvaceae</taxon>
        <taxon>Malvoideae</taxon>
        <taxon>Gossypium</taxon>
    </lineage>
</organism>
<feature type="domain" description="Reverse transcriptase zinc-binding" evidence="2">
    <location>
        <begin position="7"/>
        <end position="70"/>
    </location>
</feature>
<feature type="chain" id="PRO_5029633738" description="Reverse transcriptase zinc-binding domain-containing protein" evidence="1">
    <location>
        <begin position="25"/>
        <end position="162"/>
    </location>
</feature>
<name>A0A7J8NVI7_GOSRA</name>
<evidence type="ECO:0000313" key="4">
    <source>
        <dbReference type="Proteomes" id="UP000593578"/>
    </source>
</evidence>
<evidence type="ECO:0000259" key="2">
    <source>
        <dbReference type="Pfam" id="PF13966"/>
    </source>
</evidence>
<accession>A0A7J8NVI7</accession>